<evidence type="ECO:0000256" key="5">
    <source>
        <dbReference type="ARBA" id="ARBA00022692"/>
    </source>
</evidence>
<dbReference type="GO" id="GO:1902600">
    <property type="term" value="P:proton transmembrane transport"/>
    <property type="evidence" value="ECO:0007669"/>
    <property type="project" value="InterPro"/>
</dbReference>
<protein>
    <submittedName>
        <fullName evidence="12">Cation:proton antiporter</fullName>
    </submittedName>
</protein>
<dbReference type="Pfam" id="PF00999">
    <property type="entry name" value="Na_H_Exchanger"/>
    <property type="match status" value="1"/>
</dbReference>
<feature type="compositionally biased region" description="Basic and acidic residues" evidence="9">
    <location>
        <begin position="444"/>
        <end position="455"/>
    </location>
</feature>
<gene>
    <name evidence="12" type="ORF">EAS64_05940</name>
</gene>
<feature type="transmembrane region" description="Helical" evidence="10">
    <location>
        <begin position="118"/>
        <end position="136"/>
    </location>
</feature>
<feature type="transmembrane region" description="Helical" evidence="10">
    <location>
        <begin position="243"/>
        <end position="260"/>
    </location>
</feature>
<evidence type="ECO:0000256" key="4">
    <source>
        <dbReference type="ARBA" id="ARBA00022449"/>
    </source>
</evidence>
<keyword evidence="6 10" id="KW-1133">Transmembrane helix</keyword>
<evidence type="ECO:0000259" key="11">
    <source>
        <dbReference type="Pfam" id="PF00999"/>
    </source>
</evidence>
<feature type="transmembrane region" description="Helical" evidence="10">
    <location>
        <begin position="272"/>
        <end position="292"/>
    </location>
</feature>
<dbReference type="AlphaFoldDB" id="A0A6P2CAC6"/>
<keyword evidence="13" id="KW-1185">Reference proteome</keyword>
<comment type="similarity">
    <text evidence="2">Belongs to the monovalent cation:proton antiporter 2 (CPA2) transporter (TC 2.A.37) family.</text>
</comment>
<evidence type="ECO:0000256" key="2">
    <source>
        <dbReference type="ARBA" id="ARBA00005551"/>
    </source>
</evidence>
<feature type="transmembrane region" description="Helical" evidence="10">
    <location>
        <begin position="368"/>
        <end position="388"/>
    </location>
</feature>
<dbReference type="RefSeq" id="WP_145851637.1">
    <property type="nucleotide sequence ID" value="NZ_RPFW01000001.1"/>
</dbReference>
<sequence length="455" mass="47005">MQPVSFNSVLIIAGISVFVPVVLGLLPRLPVPGAVLEVISGIVVGPSVLGWVRFDAPVQVLSTLGLGMLLFLAGLEIDVEGLRGPLSRLAGLAFALSAGIGLLAGLLFWLAGQASQPVLLGIILMSTSAGLLLPLLKDAGEAGTGFGQLIMTASALAEIVPIMLLSLLFSAAAKTPGDQLVSLAIFLSLLILIGLAVSRVRRLQRLDRMLDHLEKRSGQLRVRATLTLALACGVLAYRFGFASILGAFAAGLLVRIVEVSGREPNRDFLNKLEGIGFGFLIPVFFISTGVAFQLKGLLAHPAALALVPFFLLALLVVRGVPALLYVRAVGRRRAAAGGLLQATTLTFVIVATEIGVEDGKLTPATAAALVAAGLLSAALFPAAAARLLSRGRRGGRRAEPVPVTAAAPAGGPAAEPAPAGEGRDVVPRQRGSSVRSGDATAGLRQDEAGRREVRD</sequence>
<feature type="transmembrane region" description="Helical" evidence="10">
    <location>
        <begin position="304"/>
        <end position="326"/>
    </location>
</feature>
<feature type="compositionally biased region" description="Low complexity" evidence="9">
    <location>
        <begin position="400"/>
        <end position="420"/>
    </location>
</feature>
<dbReference type="GO" id="GO:0015297">
    <property type="term" value="F:antiporter activity"/>
    <property type="evidence" value="ECO:0007669"/>
    <property type="project" value="UniProtKB-KW"/>
</dbReference>
<keyword evidence="5 10" id="KW-0812">Transmembrane</keyword>
<name>A0A6P2CAC6_9ACTN</name>
<keyword evidence="8 10" id="KW-0472">Membrane</keyword>
<feature type="transmembrane region" description="Helical" evidence="10">
    <location>
        <begin position="6"/>
        <end position="26"/>
    </location>
</feature>
<feature type="transmembrane region" description="Helical" evidence="10">
    <location>
        <begin position="58"/>
        <end position="77"/>
    </location>
</feature>
<feature type="domain" description="Cation/H+ exchanger transmembrane" evidence="11">
    <location>
        <begin position="18"/>
        <end position="383"/>
    </location>
</feature>
<evidence type="ECO:0000256" key="10">
    <source>
        <dbReference type="SAM" id="Phobius"/>
    </source>
</evidence>
<evidence type="ECO:0000256" key="9">
    <source>
        <dbReference type="SAM" id="MobiDB-lite"/>
    </source>
</evidence>
<feature type="transmembrane region" description="Helical" evidence="10">
    <location>
        <begin position="338"/>
        <end position="356"/>
    </location>
</feature>
<feature type="transmembrane region" description="Helical" evidence="10">
    <location>
        <begin position="89"/>
        <end position="112"/>
    </location>
</feature>
<keyword evidence="3" id="KW-0813">Transport</keyword>
<feature type="transmembrane region" description="Helical" evidence="10">
    <location>
        <begin position="33"/>
        <end position="52"/>
    </location>
</feature>
<evidence type="ECO:0000313" key="12">
    <source>
        <dbReference type="EMBL" id="TVZ06881.1"/>
    </source>
</evidence>
<accession>A0A6P2CAC6</accession>
<evidence type="ECO:0000256" key="8">
    <source>
        <dbReference type="ARBA" id="ARBA00023136"/>
    </source>
</evidence>
<dbReference type="PANTHER" id="PTHR43562">
    <property type="entry name" value="NAPA-TYPE SODIUM/HYDROGEN ANTIPORTER"/>
    <property type="match status" value="1"/>
</dbReference>
<evidence type="ECO:0000256" key="6">
    <source>
        <dbReference type="ARBA" id="ARBA00022989"/>
    </source>
</evidence>
<feature type="transmembrane region" description="Helical" evidence="10">
    <location>
        <begin position="148"/>
        <end position="173"/>
    </location>
</feature>
<comment type="caution">
    <text evidence="12">The sequence shown here is derived from an EMBL/GenBank/DDBJ whole genome shotgun (WGS) entry which is preliminary data.</text>
</comment>
<organism evidence="12 13">
    <name type="scientific">Trebonia kvetii</name>
    <dbReference type="NCBI Taxonomy" id="2480626"/>
    <lineage>
        <taxon>Bacteria</taxon>
        <taxon>Bacillati</taxon>
        <taxon>Actinomycetota</taxon>
        <taxon>Actinomycetes</taxon>
        <taxon>Streptosporangiales</taxon>
        <taxon>Treboniaceae</taxon>
        <taxon>Trebonia</taxon>
    </lineage>
</organism>
<dbReference type="GO" id="GO:0016020">
    <property type="term" value="C:membrane"/>
    <property type="evidence" value="ECO:0007669"/>
    <property type="project" value="UniProtKB-SubCell"/>
</dbReference>
<dbReference type="EMBL" id="RPFW01000001">
    <property type="protein sequence ID" value="TVZ06881.1"/>
    <property type="molecule type" value="Genomic_DNA"/>
</dbReference>
<evidence type="ECO:0000256" key="3">
    <source>
        <dbReference type="ARBA" id="ARBA00022448"/>
    </source>
</evidence>
<dbReference type="Proteomes" id="UP000460272">
    <property type="component" value="Unassembled WGS sequence"/>
</dbReference>
<feature type="region of interest" description="Disordered" evidence="9">
    <location>
        <begin position="395"/>
        <end position="455"/>
    </location>
</feature>
<dbReference type="InterPro" id="IPR038770">
    <property type="entry name" value="Na+/solute_symporter_sf"/>
</dbReference>
<comment type="subcellular location">
    <subcellularLocation>
        <location evidence="1">Membrane</location>
        <topology evidence="1">Multi-pass membrane protein</topology>
    </subcellularLocation>
</comment>
<keyword evidence="7" id="KW-0406">Ion transport</keyword>
<dbReference type="PANTHER" id="PTHR43562:SF1">
    <property type="entry name" value="NA(+)_H(+) ANTIPORTER YJBQ-RELATED"/>
    <property type="match status" value="1"/>
</dbReference>
<dbReference type="Gene3D" id="1.20.1530.20">
    <property type="match status" value="1"/>
</dbReference>
<feature type="transmembrane region" description="Helical" evidence="10">
    <location>
        <begin position="179"/>
        <end position="200"/>
    </location>
</feature>
<evidence type="ECO:0000256" key="1">
    <source>
        <dbReference type="ARBA" id="ARBA00004141"/>
    </source>
</evidence>
<proteinExistence type="inferred from homology"/>
<dbReference type="InterPro" id="IPR006153">
    <property type="entry name" value="Cation/H_exchanger_TM"/>
</dbReference>
<keyword evidence="4" id="KW-0050">Antiport</keyword>
<evidence type="ECO:0000313" key="13">
    <source>
        <dbReference type="Proteomes" id="UP000460272"/>
    </source>
</evidence>
<evidence type="ECO:0000256" key="7">
    <source>
        <dbReference type="ARBA" id="ARBA00023065"/>
    </source>
</evidence>
<dbReference type="OrthoDB" id="9793589at2"/>
<reference evidence="12 13" key="1">
    <citation type="submission" date="2018-11" db="EMBL/GenBank/DDBJ databases">
        <title>Trebonia kvetii gen.nov., sp.nov., a novel acidophilic actinobacterium, and proposal of the new actinobacterial family Treboniaceae fam. nov.</title>
        <authorList>
            <person name="Rapoport D."/>
            <person name="Sagova-Mareckova M."/>
            <person name="Sedlacek I."/>
            <person name="Provaznik J."/>
            <person name="Kralova S."/>
            <person name="Pavlinic D."/>
            <person name="Benes V."/>
            <person name="Kopecky J."/>
        </authorList>
    </citation>
    <scope>NUCLEOTIDE SEQUENCE [LARGE SCALE GENOMIC DNA]</scope>
    <source>
        <strain evidence="12 13">15Tr583</strain>
    </source>
</reference>